<dbReference type="Gene3D" id="1.20.120.160">
    <property type="entry name" value="HPT domain"/>
    <property type="match status" value="1"/>
</dbReference>
<evidence type="ECO:0000256" key="10">
    <source>
        <dbReference type="ARBA" id="ARBA00022777"/>
    </source>
</evidence>
<evidence type="ECO:0000256" key="14">
    <source>
        <dbReference type="ARBA" id="ARBA00023136"/>
    </source>
</evidence>
<comment type="catalytic activity">
    <reaction evidence="1">
        <text>ATP + protein L-histidine = ADP + protein N-phospho-L-histidine.</text>
        <dbReference type="EC" id="2.7.13.3"/>
    </reaction>
</comment>
<dbReference type="InterPro" id="IPR036641">
    <property type="entry name" value="HPT_dom_sf"/>
</dbReference>
<evidence type="ECO:0000256" key="9">
    <source>
        <dbReference type="ARBA" id="ARBA00022741"/>
    </source>
</evidence>
<feature type="modified residue" description="4-aspartylphosphate" evidence="17">
    <location>
        <position position="643"/>
    </location>
</feature>
<dbReference type="Pfam" id="PF02518">
    <property type="entry name" value="HATPase_c"/>
    <property type="match status" value="1"/>
</dbReference>
<protein>
    <recommendedName>
        <fullName evidence="15">Circadian input-output histidine kinase CikA</fullName>
        <ecNumber evidence="4">2.7.13.3</ecNumber>
    </recommendedName>
</protein>
<dbReference type="PRINTS" id="PR00344">
    <property type="entry name" value="BCTRLSENSOR"/>
</dbReference>
<sequence length="853" mass="93892">MTRSLRITMGAVFAPAVAASLLIAAIEGIRHIWRLPPSAGSWVAAAVPIVAQAVLACLAYRTLRRRLSPMEMRLAKYEKEHSILLGIAENAKDGILSFDPSGRLLYSNEAARRLLGIEGDSASCSFFDRLTAESLERLLAGMKEARETGSSEREVEFRTSRTGGEPAFANLSLAVRLPKPDHPVSYYSGILRDTTEQKRIEREYERALRKEEQSNRDKSRFLARISHDIRTPLNAIINTANLIDRSELTDEQRDGLEQIDISSRHLLRTLNNFLDYSKLEAEKMVLENAPFRLRRSMRHVMHTMAALLGDKPVELKLNVDSDVPDHLVGDSHKLEQVLYNLAGNAVKFTERGEVELIVEMAENKPDGPCIHFAVRDTGIGMTRLQLERLFQPYHQASASISRHYGGSGLGLVIAKGLIELMDGTLEAESKPGAGTVFRFVVPFRTAPPAAAEFSPLPCRVLVVGPSGDNPPSWFQELSRLCEAIAFGSWEDALAEAERHSAAGLIVDMEADRMSGYGHWSVWKRECDRRGIPVAAACGFHGRQAINRLPESLRPAAVVLKTADASAWHRALRKLLEAGPPAGSDCFAPSPKAKVLLVEDHEISRKVAARMLQSLGAEVVASASGPEALGMLESDEPFGLVLMDLHMPVMDGIAAVRNIRSLPRRMNLPIVMLTADTTKEQHERCYEAGAQEVITKPVEMKRLRDLLERWLPDYAAAENGCAPVPVPELEGLDVALALGRLGGNPRLYVHLLDRLKEKYAGAGAELKRLSEQGDFREAKRMLHSLRGAASHLAAGGVYEIATRLESAFGESPPEGLNSLIGELDDEFRAVFRSIDKYKQSISLTNKSDTGGDSL</sequence>
<dbReference type="AlphaFoldDB" id="A0A841TZH4"/>
<comment type="subcellular location">
    <subcellularLocation>
        <location evidence="2">Cell membrane</location>
        <topology evidence="2">Multi-pass membrane protein</topology>
    </subcellularLocation>
</comment>
<dbReference type="InterPro" id="IPR036890">
    <property type="entry name" value="HATPase_C_sf"/>
</dbReference>
<evidence type="ECO:0000259" key="20">
    <source>
        <dbReference type="PROSITE" id="PS50112"/>
    </source>
</evidence>
<evidence type="ECO:0000256" key="8">
    <source>
        <dbReference type="ARBA" id="ARBA00022692"/>
    </source>
</evidence>
<dbReference type="RefSeq" id="WP_185137613.1">
    <property type="nucleotide sequence ID" value="NZ_JACJVR010000076.1"/>
</dbReference>
<dbReference type="SUPFAM" id="SSF55785">
    <property type="entry name" value="PYP-like sensor domain (PAS domain)"/>
    <property type="match status" value="1"/>
</dbReference>
<dbReference type="PROSITE" id="PS50110">
    <property type="entry name" value="RESPONSE_REGULATORY"/>
    <property type="match status" value="1"/>
</dbReference>
<dbReference type="FunFam" id="3.30.565.10:FF:000010">
    <property type="entry name" value="Sensor histidine kinase RcsC"/>
    <property type="match status" value="1"/>
</dbReference>
<dbReference type="SUPFAM" id="SSF52172">
    <property type="entry name" value="CheY-like"/>
    <property type="match status" value="1"/>
</dbReference>
<dbReference type="InterPro" id="IPR004358">
    <property type="entry name" value="Sig_transdc_His_kin-like_C"/>
</dbReference>
<dbReference type="NCBIfam" id="TIGR00229">
    <property type="entry name" value="sensory_box"/>
    <property type="match status" value="1"/>
</dbReference>
<dbReference type="PROSITE" id="PS50112">
    <property type="entry name" value="PAS"/>
    <property type="match status" value="1"/>
</dbReference>
<evidence type="ECO:0000259" key="18">
    <source>
        <dbReference type="PROSITE" id="PS50109"/>
    </source>
</evidence>
<dbReference type="SUPFAM" id="SSF55874">
    <property type="entry name" value="ATPase domain of HSP90 chaperone/DNA topoisomerase II/histidine kinase"/>
    <property type="match status" value="1"/>
</dbReference>
<dbReference type="InterPro" id="IPR036097">
    <property type="entry name" value="HisK_dim/P_sf"/>
</dbReference>
<dbReference type="CDD" id="cd00088">
    <property type="entry name" value="HPT"/>
    <property type="match status" value="1"/>
</dbReference>
<dbReference type="SUPFAM" id="SSF47226">
    <property type="entry name" value="Histidine-containing phosphotransfer domain, HPT domain"/>
    <property type="match status" value="1"/>
</dbReference>
<feature type="domain" description="PAC" evidence="21">
    <location>
        <begin position="153"/>
        <end position="206"/>
    </location>
</feature>
<accession>A0A841TZH4</accession>
<feature type="domain" description="HPt" evidence="22">
    <location>
        <begin position="743"/>
        <end position="836"/>
    </location>
</feature>
<comment type="caution">
    <text evidence="23">The sequence shown here is derived from an EMBL/GenBank/DDBJ whole genome shotgun (WGS) entry which is preliminary data.</text>
</comment>
<organism evidence="23 24">
    <name type="scientific">Cohnella xylanilytica</name>
    <dbReference type="NCBI Taxonomy" id="557555"/>
    <lineage>
        <taxon>Bacteria</taxon>
        <taxon>Bacillati</taxon>
        <taxon>Bacillota</taxon>
        <taxon>Bacilli</taxon>
        <taxon>Bacillales</taxon>
        <taxon>Paenibacillaceae</taxon>
        <taxon>Cohnella</taxon>
    </lineage>
</organism>
<evidence type="ECO:0000256" key="12">
    <source>
        <dbReference type="ARBA" id="ARBA00022989"/>
    </source>
</evidence>
<evidence type="ECO:0000256" key="4">
    <source>
        <dbReference type="ARBA" id="ARBA00012438"/>
    </source>
</evidence>
<dbReference type="Pfam" id="PF00072">
    <property type="entry name" value="Response_reg"/>
    <property type="match status" value="1"/>
</dbReference>
<evidence type="ECO:0000256" key="1">
    <source>
        <dbReference type="ARBA" id="ARBA00000085"/>
    </source>
</evidence>
<keyword evidence="6 17" id="KW-0597">Phosphoprotein</keyword>
<dbReference type="Pfam" id="PF01627">
    <property type="entry name" value="Hpt"/>
    <property type="match status" value="1"/>
</dbReference>
<dbReference type="PROSITE" id="PS50109">
    <property type="entry name" value="HIS_KIN"/>
    <property type="match status" value="1"/>
</dbReference>
<evidence type="ECO:0000256" key="2">
    <source>
        <dbReference type="ARBA" id="ARBA00004651"/>
    </source>
</evidence>
<dbReference type="Gene3D" id="3.30.450.20">
    <property type="entry name" value="PAS domain"/>
    <property type="match status" value="1"/>
</dbReference>
<dbReference type="EMBL" id="JACJVR010000076">
    <property type="protein sequence ID" value="MBB6693635.1"/>
    <property type="molecule type" value="Genomic_DNA"/>
</dbReference>
<dbReference type="InterPro" id="IPR000014">
    <property type="entry name" value="PAS"/>
</dbReference>
<dbReference type="SMART" id="SM00388">
    <property type="entry name" value="HisKA"/>
    <property type="match status" value="1"/>
</dbReference>
<dbReference type="GO" id="GO:0005524">
    <property type="term" value="F:ATP binding"/>
    <property type="evidence" value="ECO:0007669"/>
    <property type="project" value="UniProtKB-KW"/>
</dbReference>
<dbReference type="InterPro" id="IPR003661">
    <property type="entry name" value="HisK_dim/P_dom"/>
</dbReference>
<keyword evidence="7" id="KW-0808">Transferase</keyword>
<dbReference type="CDD" id="cd00082">
    <property type="entry name" value="HisKA"/>
    <property type="match status" value="1"/>
</dbReference>
<dbReference type="InterPro" id="IPR001789">
    <property type="entry name" value="Sig_transdc_resp-reg_receiver"/>
</dbReference>
<dbReference type="SMART" id="SM00448">
    <property type="entry name" value="REC"/>
    <property type="match status" value="1"/>
</dbReference>
<feature type="domain" description="PAS" evidence="20">
    <location>
        <begin position="80"/>
        <end position="118"/>
    </location>
</feature>
<keyword evidence="14" id="KW-0472">Membrane</keyword>
<dbReference type="GO" id="GO:0000155">
    <property type="term" value="F:phosphorelay sensor kinase activity"/>
    <property type="evidence" value="ECO:0007669"/>
    <property type="project" value="InterPro"/>
</dbReference>
<dbReference type="PANTHER" id="PTHR45339:SF1">
    <property type="entry name" value="HYBRID SIGNAL TRANSDUCTION HISTIDINE KINASE J"/>
    <property type="match status" value="1"/>
</dbReference>
<dbReference type="PROSITE" id="PS50894">
    <property type="entry name" value="HPT"/>
    <property type="match status" value="1"/>
</dbReference>
<dbReference type="Gene3D" id="3.30.565.10">
    <property type="entry name" value="Histidine kinase-like ATPase, C-terminal domain"/>
    <property type="match status" value="1"/>
</dbReference>
<dbReference type="GO" id="GO:0005886">
    <property type="term" value="C:plasma membrane"/>
    <property type="evidence" value="ECO:0007669"/>
    <property type="project" value="UniProtKB-SubCell"/>
</dbReference>
<evidence type="ECO:0000259" key="19">
    <source>
        <dbReference type="PROSITE" id="PS50110"/>
    </source>
</evidence>
<evidence type="ECO:0000256" key="7">
    <source>
        <dbReference type="ARBA" id="ARBA00022679"/>
    </source>
</evidence>
<feature type="domain" description="Histidine kinase" evidence="18">
    <location>
        <begin position="224"/>
        <end position="445"/>
    </location>
</feature>
<evidence type="ECO:0000256" key="17">
    <source>
        <dbReference type="PROSITE-ProRule" id="PRU00169"/>
    </source>
</evidence>
<comment type="similarity">
    <text evidence="3">In the N-terminal section; belongs to the phytochrome family.</text>
</comment>
<dbReference type="PANTHER" id="PTHR45339">
    <property type="entry name" value="HYBRID SIGNAL TRANSDUCTION HISTIDINE KINASE J"/>
    <property type="match status" value="1"/>
</dbReference>
<feature type="domain" description="Response regulatory" evidence="19">
    <location>
        <begin position="593"/>
        <end position="710"/>
    </location>
</feature>
<keyword evidence="5" id="KW-1003">Cell membrane</keyword>
<keyword evidence="12" id="KW-1133">Transmembrane helix</keyword>
<dbReference type="Gene3D" id="1.10.287.130">
    <property type="match status" value="1"/>
</dbReference>
<evidence type="ECO:0000259" key="21">
    <source>
        <dbReference type="PROSITE" id="PS50113"/>
    </source>
</evidence>
<evidence type="ECO:0000256" key="5">
    <source>
        <dbReference type="ARBA" id="ARBA00022475"/>
    </source>
</evidence>
<dbReference type="InterPro" id="IPR035965">
    <property type="entry name" value="PAS-like_dom_sf"/>
</dbReference>
<gene>
    <name evidence="23" type="ORF">H7B90_19765</name>
</gene>
<dbReference type="Proteomes" id="UP000553776">
    <property type="component" value="Unassembled WGS sequence"/>
</dbReference>
<evidence type="ECO:0000313" key="23">
    <source>
        <dbReference type="EMBL" id="MBB6693635.1"/>
    </source>
</evidence>
<dbReference type="Pfam" id="PF00512">
    <property type="entry name" value="HisKA"/>
    <property type="match status" value="1"/>
</dbReference>
<proteinExistence type="inferred from homology"/>
<dbReference type="EC" id="2.7.13.3" evidence="4"/>
<dbReference type="InterPro" id="IPR008207">
    <property type="entry name" value="Sig_transdc_His_kin_Hpt_dom"/>
</dbReference>
<evidence type="ECO:0000256" key="3">
    <source>
        <dbReference type="ARBA" id="ARBA00006402"/>
    </source>
</evidence>
<dbReference type="InterPro" id="IPR005467">
    <property type="entry name" value="His_kinase_dom"/>
</dbReference>
<dbReference type="CDD" id="cd16922">
    <property type="entry name" value="HATPase_EvgS-ArcB-TorS-like"/>
    <property type="match status" value="1"/>
</dbReference>
<feature type="modified residue" description="Phosphohistidine" evidence="16">
    <location>
        <position position="782"/>
    </location>
</feature>
<name>A0A841TZH4_9BACL</name>
<evidence type="ECO:0000256" key="16">
    <source>
        <dbReference type="PROSITE-ProRule" id="PRU00110"/>
    </source>
</evidence>
<keyword evidence="13" id="KW-0902">Two-component regulatory system</keyword>
<dbReference type="SUPFAM" id="SSF47384">
    <property type="entry name" value="Homodimeric domain of signal transducing histidine kinase"/>
    <property type="match status" value="1"/>
</dbReference>
<reference evidence="23 24" key="1">
    <citation type="submission" date="2020-08" db="EMBL/GenBank/DDBJ databases">
        <title>Cohnella phylogeny.</title>
        <authorList>
            <person name="Dunlap C."/>
        </authorList>
    </citation>
    <scope>NUCLEOTIDE SEQUENCE [LARGE SCALE GENOMIC DNA]</scope>
    <source>
        <strain evidence="23 24">DSM 25239</strain>
    </source>
</reference>
<dbReference type="InterPro" id="IPR011006">
    <property type="entry name" value="CheY-like_superfamily"/>
</dbReference>
<dbReference type="InterPro" id="IPR000700">
    <property type="entry name" value="PAS-assoc_C"/>
</dbReference>
<dbReference type="PROSITE" id="PS50113">
    <property type="entry name" value="PAC"/>
    <property type="match status" value="1"/>
</dbReference>
<evidence type="ECO:0000259" key="22">
    <source>
        <dbReference type="PROSITE" id="PS50894"/>
    </source>
</evidence>
<keyword evidence="24" id="KW-1185">Reference proteome</keyword>
<dbReference type="SMART" id="SM00091">
    <property type="entry name" value="PAS"/>
    <property type="match status" value="1"/>
</dbReference>
<keyword evidence="10" id="KW-0418">Kinase</keyword>
<evidence type="ECO:0000256" key="6">
    <source>
        <dbReference type="ARBA" id="ARBA00022553"/>
    </source>
</evidence>
<evidence type="ECO:0000256" key="11">
    <source>
        <dbReference type="ARBA" id="ARBA00022840"/>
    </source>
</evidence>
<evidence type="ECO:0000256" key="13">
    <source>
        <dbReference type="ARBA" id="ARBA00023012"/>
    </source>
</evidence>
<dbReference type="Gene3D" id="3.40.50.2300">
    <property type="match status" value="1"/>
</dbReference>
<keyword evidence="11" id="KW-0067">ATP-binding</keyword>
<keyword evidence="9" id="KW-0547">Nucleotide-binding</keyword>
<keyword evidence="8" id="KW-0812">Transmembrane</keyword>
<evidence type="ECO:0000256" key="15">
    <source>
        <dbReference type="ARBA" id="ARBA00074306"/>
    </source>
</evidence>
<dbReference type="InterPro" id="IPR013656">
    <property type="entry name" value="PAS_4"/>
</dbReference>
<dbReference type="Pfam" id="PF08448">
    <property type="entry name" value="PAS_4"/>
    <property type="match status" value="1"/>
</dbReference>
<dbReference type="InterPro" id="IPR003594">
    <property type="entry name" value="HATPase_dom"/>
</dbReference>
<dbReference type="CDD" id="cd00130">
    <property type="entry name" value="PAS"/>
    <property type="match status" value="1"/>
</dbReference>
<dbReference type="SMART" id="SM00387">
    <property type="entry name" value="HATPase_c"/>
    <property type="match status" value="1"/>
</dbReference>
<dbReference type="CDD" id="cd17546">
    <property type="entry name" value="REC_hyHK_CKI1_RcsC-like"/>
    <property type="match status" value="1"/>
</dbReference>
<evidence type="ECO:0000313" key="24">
    <source>
        <dbReference type="Proteomes" id="UP000553776"/>
    </source>
</evidence>